<organism evidence="1 2">
    <name type="scientific">Rufibacter tibetensis</name>
    <dbReference type="NCBI Taxonomy" id="512763"/>
    <lineage>
        <taxon>Bacteria</taxon>
        <taxon>Pseudomonadati</taxon>
        <taxon>Bacteroidota</taxon>
        <taxon>Cytophagia</taxon>
        <taxon>Cytophagales</taxon>
        <taxon>Hymenobacteraceae</taxon>
        <taxon>Rufibacter</taxon>
    </lineage>
</organism>
<proteinExistence type="predicted"/>
<gene>
    <name evidence="1" type="ORF">DC20_03525</name>
</gene>
<dbReference type="PATRIC" id="fig|512763.3.peg.785"/>
<dbReference type="OrthoDB" id="5522116at2"/>
<name>A0A0P0CMM3_9BACT</name>
<dbReference type="EMBL" id="CP012643">
    <property type="protein sequence ID" value="ALI98221.1"/>
    <property type="molecule type" value="Genomic_DNA"/>
</dbReference>
<dbReference type="RefSeq" id="WP_062542571.1">
    <property type="nucleotide sequence ID" value="NZ_CP012643.1"/>
</dbReference>
<evidence type="ECO:0000313" key="1">
    <source>
        <dbReference type="EMBL" id="ALI98221.1"/>
    </source>
</evidence>
<dbReference type="STRING" id="512763.DC20_03525"/>
<evidence type="ECO:0000313" key="2">
    <source>
        <dbReference type="Proteomes" id="UP000061382"/>
    </source>
</evidence>
<reference evidence="1 2" key="1">
    <citation type="submission" date="2015-08" db="EMBL/GenBank/DDBJ databases">
        <title>Complete genome sequence of Rufibacter tibetensis strain 1351t, a radiation-resistant bacterium from tibet plateau.</title>
        <authorList>
            <person name="Dai J."/>
        </authorList>
    </citation>
    <scope>NUCLEOTIDE SEQUENCE [LARGE SCALE GENOMIC DNA]</scope>
    <source>
        <strain evidence="1 2">1351</strain>
    </source>
</reference>
<accession>A0A0P0CMM3</accession>
<keyword evidence="2" id="KW-1185">Reference proteome</keyword>
<dbReference type="PROSITE" id="PS51257">
    <property type="entry name" value="PROKAR_LIPOPROTEIN"/>
    <property type="match status" value="1"/>
</dbReference>
<protein>
    <submittedName>
        <fullName evidence="1">Uncharacterized protein</fullName>
    </submittedName>
</protein>
<dbReference type="Proteomes" id="UP000061382">
    <property type="component" value="Chromosome"/>
</dbReference>
<sequence>MRKILFYCLAVLTLVSCQEDDATLESPDYLVFGHYHGFCGGESCIEIFKIQDGQLYEDTNDRYPSSNKPYEANFVLKSLDLFEKVKDLPHLVPTRLLQEDRTVIGSPDATDGGGYYLEVGVNGMRRYFLIDKFRHNVPEYLHPFLDQVEASIAKLK</sequence>
<dbReference type="KEGG" id="rti:DC20_03525"/>
<dbReference type="AlphaFoldDB" id="A0A0P0CMM3"/>